<feature type="compositionally biased region" description="Basic and acidic residues" evidence="1">
    <location>
        <begin position="398"/>
        <end position="413"/>
    </location>
</feature>
<feature type="region of interest" description="Disordered" evidence="1">
    <location>
        <begin position="193"/>
        <end position="298"/>
    </location>
</feature>
<dbReference type="EMBL" id="CADCWE010000265">
    <property type="protein sequence ID" value="CAA9565483.1"/>
    <property type="molecule type" value="Genomic_DNA"/>
</dbReference>
<feature type="compositionally biased region" description="Basic residues" evidence="1">
    <location>
        <begin position="425"/>
        <end position="460"/>
    </location>
</feature>
<feature type="region of interest" description="Disordered" evidence="1">
    <location>
        <begin position="1"/>
        <end position="136"/>
    </location>
</feature>
<feature type="compositionally biased region" description="Basic residues" evidence="1">
    <location>
        <begin position="359"/>
        <end position="374"/>
    </location>
</feature>
<keyword evidence="2" id="KW-0418">Kinase</keyword>
<protein>
    <submittedName>
        <fullName evidence="2">Xylulose kinase</fullName>
        <ecNumber evidence="2">2.7.1.17</ecNumber>
    </submittedName>
</protein>
<dbReference type="GO" id="GO:0004856">
    <property type="term" value="F:D-xylulokinase activity"/>
    <property type="evidence" value="ECO:0007669"/>
    <property type="project" value="UniProtKB-EC"/>
</dbReference>
<feature type="compositionally biased region" description="Basic residues" evidence="1">
    <location>
        <begin position="120"/>
        <end position="129"/>
    </location>
</feature>
<feature type="non-terminal residue" evidence="2">
    <location>
        <position position="515"/>
    </location>
</feature>
<feature type="non-terminal residue" evidence="2">
    <location>
        <position position="1"/>
    </location>
</feature>
<feature type="compositionally biased region" description="Gly residues" evidence="1">
    <location>
        <begin position="251"/>
        <end position="260"/>
    </location>
</feature>
<sequence>ASPVLPADPRPRCRHHQHQGRRLRPGRAGGGQRRRPDNLPPPAPAVGLLSSGRAVGPVRPGAARRGRATRRPAADRRDRGRQRRRDRLSAGRPRRAVDRGDRLVRPADRSPGGVAGARSRPGRAVRVQRPRPPTDLRPLQTALAQAARAARLRPRRPLVARRRLRRLPPLRRSGDRCFLGLPLLNAGPARTHLARRHPGGGRHPAGPAGAAGRRRHAPRAGDGGGGAADRVARNRPGLGRGARPRLRRAGGRGGRAGQGAGLARHHRDAAAADPGADGGPGTQPPGLLPGRPRRAGPLLRLRRAVHLRRLHRVAARHRRPRRGLRDPDRGGRRDPARQPRRLLPAPPAVSQPARLRSPVARRLRRPQRRRRARRPNPGGLRGPLLRVPPRRRPTPGRAGDDPAGLRDRDRRPDPQCAPDADQGRRLRPNPNRRRGRRSDRPRRRRPRRHRRRGLSRRRRRPGDALLADPRRRAGPGIGPLLRPPLPGGLRRVLPGGAAVAPRAGRAARDGRRTTV</sequence>
<feature type="compositionally biased region" description="Low complexity" evidence="1">
    <location>
        <begin position="375"/>
        <end position="387"/>
    </location>
</feature>
<feature type="region of interest" description="Disordered" evidence="1">
    <location>
        <begin position="496"/>
        <end position="515"/>
    </location>
</feature>
<dbReference type="EC" id="2.7.1.17" evidence="2"/>
<feature type="compositionally biased region" description="Low complexity" evidence="1">
    <location>
        <begin position="52"/>
        <end position="61"/>
    </location>
</feature>
<gene>
    <name evidence="2" type="ORF">AVDCRST_MAG73-4119</name>
</gene>
<feature type="region of interest" description="Disordered" evidence="1">
    <location>
        <begin position="310"/>
        <end position="486"/>
    </location>
</feature>
<accession>A0A6J4V352</accession>
<evidence type="ECO:0000313" key="2">
    <source>
        <dbReference type="EMBL" id="CAA9565483.1"/>
    </source>
</evidence>
<feature type="compositionally biased region" description="Basic residues" evidence="1">
    <location>
        <begin position="12"/>
        <end position="25"/>
    </location>
</feature>
<feature type="compositionally biased region" description="Basic and acidic residues" evidence="1">
    <location>
        <begin position="323"/>
        <end position="337"/>
    </location>
</feature>
<feature type="compositionally biased region" description="Basic residues" evidence="1">
    <location>
        <begin position="310"/>
        <end position="322"/>
    </location>
</feature>
<name>A0A6J4V352_9BACT</name>
<dbReference type="AlphaFoldDB" id="A0A6J4V352"/>
<keyword evidence="2" id="KW-0808">Transferase</keyword>
<feature type="compositionally biased region" description="Low complexity" evidence="1">
    <location>
        <begin position="288"/>
        <end position="298"/>
    </location>
</feature>
<feature type="compositionally biased region" description="Basic and acidic residues" evidence="1">
    <location>
        <begin position="95"/>
        <end position="108"/>
    </location>
</feature>
<evidence type="ECO:0000256" key="1">
    <source>
        <dbReference type="SAM" id="MobiDB-lite"/>
    </source>
</evidence>
<feature type="compositionally biased region" description="Basic and acidic residues" evidence="1">
    <location>
        <begin position="506"/>
        <end position="515"/>
    </location>
</feature>
<reference evidence="2" key="1">
    <citation type="submission" date="2020-02" db="EMBL/GenBank/DDBJ databases">
        <authorList>
            <person name="Meier V. D."/>
        </authorList>
    </citation>
    <scope>NUCLEOTIDE SEQUENCE</scope>
    <source>
        <strain evidence="2">AVDCRST_MAG73</strain>
    </source>
</reference>
<organism evidence="2">
    <name type="scientific">uncultured Thermomicrobiales bacterium</name>
    <dbReference type="NCBI Taxonomy" id="1645740"/>
    <lineage>
        <taxon>Bacteria</taxon>
        <taxon>Pseudomonadati</taxon>
        <taxon>Thermomicrobiota</taxon>
        <taxon>Thermomicrobia</taxon>
        <taxon>Thermomicrobiales</taxon>
        <taxon>environmental samples</taxon>
    </lineage>
</organism>
<proteinExistence type="predicted"/>